<name>A0A938BS07_UNCW3</name>
<dbReference type="Proteomes" id="UP000779900">
    <property type="component" value="Unassembled WGS sequence"/>
</dbReference>
<evidence type="ECO:0000313" key="2">
    <source>
        <dbReference type="Proteomes" id="UP000779900"/>
    </source>
</evidence>
<accession>A0A938BS07</accession>
<sequence>MLTACFGQWSDPVPLLGGSSSTAGQALSAGAGDTIWTTVVSTAPPRVLACWTTGDTWSLPTELALPDSNPVFHDPGMGRDASGRLWSAWYKDSDSAGVWTAFRDSAGWHAPVRAYSGSPVVGPMSFAGDVKGNWYLGFATLTPYSDFSYSSAVYTTWNGDSWRAPRYIARGMGSPIETNFHAPTLVARPDSGLWAAYDMSAFGDSFAMLSVVQHDTSRRCCSWDGSAPAVTADSAGRLWLLYSQMGGFWLQSALVVDTVEVDTRLVTDYASGRGLAATDLEGIVWSAWKIRTLNYVGVNYTTGGNWSQPEQVSTMNGAPCGIASDVNGRVYVLFRAPSGQLYSVYRTSRPGVQEQPHRTADGSRLPAIVRNILFLPSSLLSPPSSLFSLDGRKVMDLRPGANDVSRLSPGVYFVRSASGVVRDASGVVTRVIIAR</sequence>
<evidence type="ECO:0000313" key="1">
    <source>
        <dbReference type="EMBL" id="MBM3332145.1"/>
    </source>
</evidence>
<reference evidence="1" key="1">
    <citation type="submission" date="2019-03" db="EMBL/GenBank/DDBJ databases">
        <title>Lake Tanganyika Metagenome-Assembled Genomes (MAGs).</title>
        <authorList>
            <person name="Tran P."/>
        </authorList>
    </citation>
    <scope>NUCLEOTIDE SEQUENCE</scope>
    <source>
        <strain evidence="1">K_DeepCast_150m_m2_040</strain>
    </source>
</reference>
<comment type="caution">
    <text evidence="1">The sequence shown here is derived from an EMBL/GenBank/DDBJ whole genome shotgun (WGS) entry which is preliminary data.</text>
</comment>
<dbReference type="EMBL" id="VGIR01000063">
    <property type="protein sequence ID" value="MBM3332145.1"/>
    <property type="molecule type" value="Genomic_DNA"/>
</dbReference>
<organism evidence="1 2">
    <name type="scientific">candidate division WOR-3 bacterium</name>
    <dbReference type="NCBI Taxonomy" id="2052148"/>
    <lineage>
        <taxon>Bacteria</taxon>
        <taxon>Bacteria division WOR-3</taxon>
    </lineage>
</organism>
<proteinExistence type="predicted"/>
<protein>
    <submittedName>
        <fullName evidence="1">Uncharacterized protein</fullName>
    </submittedName>
</protein>
<gene>
    <name evidence="1" type="ORF">FJY68_09925</name>
</gene>
<dbReference type="SUPFAM" id="SSF89372">
    <property type="entry name" value="Fucose-specific lectin"/>
    <property type="match status" value="1"/>
</dbReference>
<dbReference type="AlphaFoldDB" id="A0A938BS07"/>